<evidence type="ECO:0000256" key="7">
    <source>
        <dbReference type="ARBA" id="ARBA00022989"/>
    </source>
</evidence>
<dbReference type="PROSITE" id="PS50156">
    <property type="entry name" value="SSD"/>
    <property type="match status" value="1"/>
</dbReference>
<dbReference type="GO" id="GO:0008299">
    <property type="term" value="P:isoprenoid biosynthetic process"/>
    <property type="evidence" value="ECO:0007669"/>
    <property type="project" value="InterPro"/>
</dbReference>
<dbReference type="InterPro" id="IPR023282">
    <property type="entry name" value="HMG_CoA_Rdtase_N"/>
</dbReference>
<dbReference type="PROSITE" id="PS50065">
    <property type="entry name" value="HMG_COA_REDUCTASE_4"/>
    <property type="match status" value="1"/>
</dbReference>
<dbReference type="InterPro" id="IPR023074">
    <property type="entry name" value="HMG_CoA_Rdtase_cat_sf"/>
</dbReference>
<dbReference type="SUPFAM" id="SSF55035">
    <property type="entry name" value="NAD-binding domain of HMG-CoA reductase"/>
    <property type="match status" value="1"/>
</dbReference>
<dbReference type="Gene3D" id="1.10.3270.10">
    <property type="entry name" value="HMGR, N-terminal domain"/>
    <property type="match status" value="1"/>
</dbReference>
<feature type="transmembrane region" description="Helical" evidence="11">
    <location>
        <begin position="27"/>
        <end position="49"/>
    </location>
</feature>
<evidence type="ECO:0000256" key="9">
    <source>
        <dbReference type="ARBA" id="ARBA00023136"/>
    </source>
</evidence>
<keyword evidence="5 11" id="KW-0256">Endoplasmic reticulum</keyword>
<organism evidence="14 15">
    <name type="scientific">Zygosaccharomyces rouxii</name>
    <dbReference type="NCBI Taxonomy" id="4956"/>
    <lineage>
        <taxon>Eukaryota</taxon>
        <taxon>Fungi</taxon>
        <taxon>Dikarya</taxon>
        <taxon>Ascomycota</taxon>
        <taxon>Saccharomycotina</taxon>
        <taxon>Saccharomycetes</taxon>
        <taxon>Saccharomycetales</taxon>
        <taxon>Saccharomycetaceae</taxon>
        <taxon>Zygosaccharomyces</taxon>
    </lineage>
</organism>
<feature type="region of interest" description="Disordered" evidence="12">
    <location>
        <begin position="536"/>
        <end position="605"/>
    </location>
</feature>
<feature type="domain" description="SSD" evidence="13">
    <location>
        <begin position="188"/>
        <end position="356"/>
    </location>
</feature>
<feature type="transmembrane region" description="Helical" evidence="11">
    <location>
        <begin position="245"/>
        <end position="264"/>
    </location>
</feature>
<gene>
    <name evidence="14" type="ORF">ZYGR_0AG06220</name>
</gene>
<dbReference type="InterPro" id="IPR025583">
    <property type="entry name" value="HMG-CoA_N_dom"/>
</dbReference>
<feature type="transmembrane region" description="Helical" evidence="11">
    <location>
        <begin position="189"/>
        <end position="207"/>
    </location>
</feature>
<dbReference type="InterPro" id="IPR002202">
    <property type="entry name" value="HMG_CoA_Rdtase"/>
</dbReference>
<proteinExistence type="inferred from homology"/>
<evidence type="ECO:0000256" key="11">
    <source>
        <dbReference type="RuleBase" id="RU361219"/>
    </source>
</evidence>
<feature type="transmembrane region" description="Helical" evidence="11">
    <location>
        <begin position="219"/>
        <end position="239"/>
    </location>
</feature>
<feature type="compositionally biased region" description="Basic and acidic residues" evidence="12">
    <location>
        <begin position="536"/>
        <end position="546"/>
    </location>
</feature>
<comment type="similarity">
    <text evidence="3 11">Belongs to the HMG-CoA reductase family.</text>
</comment>
<comment type="catalytic activity">
    <reaction evidence="11">
        <text>(R)-mevalonate + 2 NADP(+) + CoA = (3S)-3-hydroxy-3-methylglutaryl-CoA + 2 NADPH + 2 H(+)</text>
        <dbReference type="Rhea" id="RHEA:15989"/>
        <dbReference type="ChEBI" id="CHEBI:15378"/>
        <dbReference type="ChEBI" id="CHEBI:36464"/>
        <dbReference type="ChEBI" id="CHEBI:43074"/>
        <dbReference type="ChEBI" id="CHEBI:57287"/>
        <dbReference type="ChEBI" id="CHEBI:57783"/>
        <dbReference type="ChEBI" id="CHEBI:58349"/>
        <dbReference type="EC" id="1.1.1.34"/>
    </reaction>
</comment>
<dbReference type="InterPro" id="IPR009029">
    <property type="entry name" value="HMG_CoA_Rdtase_sub-bd_dom_sf"/>
</dbReference>
<comment type="subcellular location">
    <subcellularLocation>
        <location evidence="2 11">Endoplasmic reticulum membrane</location>
        <topology evidence="2 11">Multi-pass membrane protein</topology>
    </subcellularLocation>
    <subcellularLocation>
        <location evidence="1">Nucleus envelope</location>
    </subcellularLocation>
</comment>
<dbReference type="PROSITE" id="PS01192">
    <property type="entry name" value="HMG_COA_REDUCTASE_3"/>
    <property type="match status" value="1"/>
</dbReference>
<evidence type="ECO:0000313" key="14">
    <source>
        <dbReference type="EMBL" id="GAV52631.1"/>
    </source>
</evidence>
<keyword evidence="4 11" id="KW-0812">Transmembrane</keyword>
<dbReference type="InterPro" id="IPR023076">
    <property type="entry name" value="HMG_CoA_Rdtase_CS"/>
</dbReference>
<dbReference type="Gene3D" id="3.30.70.420">
    <property type="entry name" value="Hydroxymethylglutaryl-CoA reductase, class I/II, NAD/NADP-binding domain"/>
    <property type="match status" value="1"/>
</dbReference>
<keyword evidence="6 11" id="KW-0521">NADP</keyword>
<dbReference type="NCBIfam" id="TIGR00533">
    <property type="entry name" value="HMG_CoA_R_NADP"/>
    <property type="match status" value="1"/>
</dbReference>
<feature type="compositionally biased region" description="Acidic residues" evidence="12">
    <location>
        <begin position="578"/>
        <end position="588"/>
    </location>
</feature>
<dbReference type="PANTHER" id="PTHR10572">
    <property type="entry name" value="3-HYDROXY-3-METHYLGLUTARYL-COENZYME A REDUCTASE"/>
    <property type="match status" value="1"/>
</dbReference>
<evidence type="ECO:0000313" key="15">
    <source>
        <dbReference type="Proteomes" id="UP000187013"/>
    </source>
</evidence>
<evidence type="ECO:0000256" key="5">
    <source>
        <dbReference type="ARBA" id="ARBA00022824"/>
    </source>
</evidence>
<dbReference type="GO" id="GO:0015936">
    <property type="term" value="P:coenzyme A metabolic process"/>
    <property type="evidence" value="ECO:0007669"/>
    <property type="project" value="InterPro"/>
</dbReference>
<evidence type="ECO:0000256" key="10">
    <source>
        <dbReference type="ARBA" id="ARBA00056313"/>
    </source>
</evidence>
<dbReference type="CDD" id="cd00643">
    <property type="entry name" value="HMG-CoA_reductase_classI"/>
    <property type="match status" value="1"/>
</dbReference>
<dbReference type="SUPFAM" id="SSF56542">
    <property type="entry name" value="Substrate-binding domain of HMG-CoA reductase"/>
    <property type="match status" value="1"/>
</dbReference>
<evidence type="ECO:0000256" key="12">
    <source>
        <dbReference type="SAM" id="MobiDB-lite"/>
    </source>
</evidence>
<dbReference type="Pfam" id="PF00368">
    <property type="entry name" value="HMG-CoA_red"/>
    <property type="match status" value="1"/>
</dbReference>
<dbReference type="InterPro" id="IPR053958">
    <property type="entry name" value="HMGCR/SNAP/NPC1-like_SSD"/>
</dbReference>
<dbReference type="GO" id="GO:0004420">
    <property type="term" value="F:hydroxymethylglutaryl-CoA reductase (NADPH) activity"/>
    <property type="evidence" value="ECO:0007669"/>
    <property type="project" value="UniProtKB-EC"/>
</dbReference>
<dbReference type="GO" id="GO:0005635">
    <property type="term" value="C:nuclear envelope"/>
    <property type="evidence" value="ECO:0007669"/>
    <property type="project" value="UniProtKB-SubCell"/>
</dbReference>
<keyword evidence="8 11" id="KW-0560">Oxidoreductase</keyword>
<dbReference type="InterPro" id="IPR009023">
    <property type="entry name" value="HMG_CoA_Rdtase_NAD(P)-bd_sf"/>
</dbReference>
<feature type="compositionally biased region" description="Basic and acidic residues" evidence="12">
    <location>
        <begin position="567"/>
        <end position="577"/>
    </location>
</feature>
<dbReference type="Proteomes" id="UP000187013">
    <property type="component" value="Unassembled WGS sequence"/>
</dbReference>
<dbReference type="OrthoDB" id="310654at2759"/>
<dbReference type="PANTHER" id="PTHR10572:SF24">
    <property type="entry name" value="3-HYDROXY-3-METHYLGLUTARYL-COENZYME A REDUCTASE"/>
    <property type="match status" value="1"/>
</dbReference>
<dbReference type="PRINTS" id="PR00071">
    <property type="entry name" value="HMGCOARDTASE"/>
</dbReference>
<dbReference type="EC" id="1.1.1.34" evidence="11"/>
<evidence type="ECO:0000256" key="3">
    <source>
        <dbReference type="ARBA" id="ARBA00007661"/>
    </source>
</evidence>
<evidence type="ECO:0000259" key="13">
    <source>
        <dbReference type="PROSITE" id="PS50156"/>
    </source>
</evidence>
<feature type="transmembrane region" description="Helical" evidence="11">
    <location>
        <begin position="501"/>
        <end position="521"/>
    </location>
</feature>
<dbReference type="Gene3D" id="3.90.770.10">
    <property type="entry name" value="3-hydroxy-3-methylglutaryl-coenzyme A Reductase, Chain A, domain 2"/>
    <property type="match status" value="1"/>
</dbReference>
<comment type="function">
    <text evidence="10">HMG-CoA reductase; part of the first module of ergosterol biosynthesis pathway constitutes by the early steps of the pathway, conserved across all eukaryotes, and which results in the formation of mevalonate from acetyl-coenzyme A (acetyl-CoA). HMG1 and HMG2 catalyze the reduction of hydroxymethylglutaryl-CoA (HMG-CoA) to mevalonate that is the rate-limiting step within the first mosule. The first module starts with the action of the cytosolic acetyl-CoA acetyltransferase ERG10 that catalyzes the formation of acetoacetyl-CoA. The hydroxymethylglutaryl-CoA synthase ERG13 then condenses acetyl-CoA with acetoacetyl-CoA to form HMG-CoA. The rate-limiting step of the early module is the reduction to mevalonate by the 3-hydroxy-3-methylglutaryl-coenzyme A (HMG-CoA) reductases HMG1 and HMG2 which are derived from a single ancestral HMGR gene by gene duplication.</text>
</comment>
<evidence type="ECO:0000256" key="6">
    <source>
        <dbReference type="ARBA" id="ARBA00022857"/>
    </source>
</evidence>
<dbReference type="PROSITE" id="PS00318">
    <property type="entry name" value="HMG_COA_REDUCTASE_2"/>
    <property type="match status" value="1"/>
</dbReference>
<dbReference type="PROSITE" id="PS00066">
    <property type="entry name" value="HMG_COA_REDUCTASE_1"/>
    <property type="match status" value="1"/>
</dbReference>
<keyword evidence="7 11" id="KW-1133">Transmembrane helix</keyword>
<feature type="transmembrane region" description="Helical" evidence="11">
    <location>
        <begin position="333"/>
        <end position="356"/>
    </location>
</feature>
<dbReference type="EMBL" id="BDGX01000033">
    <property type="protein sequence ID" value="GAV52631.1"/>
    <property type="molecule type" value="Genomic_DNA"/>
</dbReference>
<feature type="transmembrane region" description="Helical" evidence="11">
    <location>
        <begin position="309"/>
        <end position="327"/>
    </location>
</feature>
<comment type="pathway">
    <text evidence="11">Metabolic intermediate biosynthesis; (R)-mevalonate biosynthesis; (R)-mevalonate from acetyl-CoA: step 3/3.</text>
</comment>
<sequence>MPLVFKQLEKLAKPLVFLSRFSAKRPIHVILTSLLVSAVAYLSVMQFFFTGLQLNPTAVFYPENPNAEQLFKECTHYYKDPTREGWSLLSTEEALSYSKAQHYYLFNLDFESTNESVPYPYLDRLLYEDGNNKFVLTEEPTIQMEYSSDDGTSWRLSNYRTKIYEILNVFLSIAENLRQRISESEPTDIFIIGAAYLIMLYTIGGLFKDMTKVGSKFWLGLGAVFSSSCSLFLALYTTQCLIKKPVTALSLIEGLPFVAVMVGFKHKVKLAAYTLQSFDKIGISKKMNTDKAISDAMSTEGGRLLQDHLLGIVAFMGCSIYAMHLEALSNFCIFSTFVLLYELLMTSTFFCAVLALKMDINIIHRSTIIKQTLEEEGVVPKTADLIYGMESKDSILQSRGSLGYAKLPVVALCGAVVFYHFFPKFGGRWGSETFSSLYSGSSTAHLPEFIRANESESQIHDQIVISVAPIQYYTPKKAYQHVEDIIVLLVRYLSISIRDRLISKVVFFAFIISATINIYLLNAAKIHSNYATDEFTKKTNDRKSDSSVKPATGSVERLPASVTDLTEPSHVKVHTNEGEAEDEEEGEDEKGTESNGDRQLTSMRPLEELEKSMKEGKVRELKNSEVASLVINGKMPLYALEKQLGDTTRAVAVRRKALAVLAEAPVLGTERLPYKYYDYDRVYGACCENVVGYMPLPVGVIGPLIIDNVSYHIPMATTEGCLVASAMRGCKAINAGGGATTVLTKDGMTRGPCIRFPSLARSGACKIWLDSDEGQAKVKKAFNSTSRFARLQHVQTALAGDLLFIRFRTTTGDAMGMNMISKGVEFSLQQIANEFGWEDMEIVSVSGNYCTDKKPAAINWIEGRGKSVVAEATIPGEVVRKVLKSDVSALVELNISKNLVGSAMAGSIGGFNAHAANLVTAVFLALGQDPAQGVEGSNCMTLMKEIDGDLRISVSMPSIEVGTIGGGTILEPQGAMLDLLGVRGPHPTEPGSNARQLARIVACAVMAGELSLCSALAAGHLVQSHMTHNRGKTNAAPPQVTAAGPTGQDPNIQRLKEGSVTCIKS</sequence>
<reference evidence="14 15" key="1">
    <citation type="submission" date="2016-08" db="EMBL/GenBank/DDBJ databases">
        <title>Draft genome sequence of allopolyploid Zygosaccharomyces rouxii.</title>
        <authorList>
            <person name="Watanabe J."/>
            <person name="Uehara K."/>
            <person name="Mogi Y."/>
            <person name="Tsukioka Y."/>
        </authorList>
    </citation>
    <scope>NUCLEOTIDE SEQUENCE [LARGE SCALE GENOMIC DNA]</scope>
    <source>
        <strain evidence="14 15">NBRC 110957</strain>
    </source>
</reference>
<dbReference type="GO" id="GO:0005789">
    <property type="term" value="C:endoplasmic reticulum membrane"/>
    <property type="evidence" value="ECO:0007669"/>
    <property type="project" value="UniProtKB-SubCell"/>
</dbReference>
<dbReference type="FunFam" id="3.90.770.10:FF:000001">
    <property type="entry name" value="3-hydroxy-3-methylglutaryl coenzyme A reductase"/>
    <property type="match status" value="1"/>
</dbReference>
<comment type="caution">
    <text evidence="14">The sequence shown here is derived from an EMBL/GenBank/DDBJ whole genome shotgun (WGS) entry which is preliminary data.</text>
</comment>
<name>A0A1Q3AAH7_ZYGRO</name>
<dbReference type="AlphaFoldDB" id="A0A1Q3AAH7"/>
<dbReference type="InterPro" id="IPR000731">
    <property type="entry name" value="SSD"/>
</dbReference>
<dbReference type="FunFam" id="1.10.3270.10:FF:000001">
    <property type="entry name" value="3-hydroxy-3-methylglutaryl coenzyme A reductase"/>
    <property type="match status" value="1"/>
</dbReference>
<dbReference type="GO" id="GO:0006696">
    <property type="term" value="P:ergosterol biosynthetic process"/>
    <property type="evidence" value="ECO:0007669"/>
    <property type="project" value="UniProtKB-ARBA"/>
</dbReference>
<feature type="region of interest" description="Disordered" evidence="12">
    <location>
        <begin position="1027"/>
        <end position="1065"/>
    </location>
</feature>
<dbReference type="UniPathway" id="UPA00058">
    <property type="reaction ID" value="UER00103"/>
</dbReference>
<evidence type="ECO:0000256" key="1">
    <source>
        <dbReference type="ARBA" id="ARBA00004259"/>
    </source>
</evidence>
<evidence type="ECO:0000256" key="4">
    <source>
        <dbReference type="ARBA" id="ARBA00022692"/>
    </source>
</evidence>
<dbReference type="InterPro" id="IPR004554">
    <property type="entry name" value="HMG_CoA_Rdtase_eu_arc"/>
</dbReference>
<dbReference type="GO" id="GO:0005778">
    <property type="term" value="C:peroxisomal membrane"/>
    <property type="evidence" value="ECO:0007669"/>
    <property type="project" value="TreeGrafter"/>
</dbReference>
<keyword evidence="9 11" id="KW-0472">Membrane</keyword>
<evidence type="ECO:0000256" key="8">
    <source>
        <dbReference type="ARBA" id="ARBA00023002"/>
    </source>
</evidence>
<dbReference type="FunFam" id="3.30.70.420:FF:000001">
    <property type="entry name" value="3-hydroxy-3-methylglutaryl coenzyme A reductase"/>
    <property type="match status" value="1"/>
</dbReference>
<dbReference type="Pfam" id="PF13323">
    <property type="entry name" value="HPIH"/>
    <property type="match status" value="1"/>
</dbReference>
<accession>A0A1Q3AAH7</accession>
<dbReference type="Pfam" id="PF12349">
    <property type="entry name" value="Sterol-sensing"/>
    <property type="match status" value="1"/>
</dbReference>
<evidence type="ECO:0000256" key="2">
    <source>
        <dbReference type="ARBA" id="ARBA00004477"/>
    </source>
</evidence>
<protein>
    <recommendedName>
        <fullName evidence="11">3-hydroxy-3-methylglutaryl coenzyme A reductase</fullName>
        <shortName evidence="11">HMG-CoA reductase</shortName>
        <ecNumber evidence="11">1.1.1.34</ecNumber>
    </recommendedName>
</protein>